<dbReference type="RefSeq" id="WP_093966633.1">
    <property type="nucleotide sequence ID" value="NZ_FXYE01000001.1"/>
</dbReference>
<organism evidence="1 2">
    <name type="scientific">Actibacterium lipolyticum</name>
    <dbReference type="NCBI Taxonomy" id="1524263"/>
    <lineage>
        <taxon>Bacteria</taxon>
        <taxon>Pseudomonadati</taxon>
        <taxon>Pseudomonadota</taxon>
        <taxon>Alphaproteobacteria</taxon>
        <taxon>Rhodobacterales</taxon>
        <taxon>Roseobacteraceae</taxon>
        <taxon>Actibacterium</taxon>
    </lineage>
</organism>
<name>A0A238JXK1_9RHOB</name>
<dbReference type="Proteomes" id="UP000202922">
    <property type="component" value="Unassembled WGS sequence"/>
</dbReference>
<dbReference type="OrthoDB" id="7687262at2"/>
<accession>A0A238JXK1</accession>
<protein>
    <recommendedName>
        <fullName evidence="3">Propanediol utilization protein</fullName>
    </recommendedName>
</protein>
<dbReference type="EMBL" id="FXYE01000001">
    <property type="protein sequence ID" value="SMX34874.1"/>
    <property type="molecule type" value="Genomic_DNA"/>
</dbReference>
<evidence type="ECO:0000313" key="2">
    <source>
        <dbReference type="Proteomes" id="UP000202922"/>
    </source>
</evidence>
<evidence type="ECO:0000313" key="1">
    <source>
        <dbReference type="EMBL" id="SMX34874.1"/>
    </source>
</evidence>
<dbReference type="SUPFAM" id="SSF54211">
    <property type="entry name" value="Ribosomal protein S5 domain 2-like"/>
    <property type="match status" value="1"/>
</dbReference>
<dbReference type="InterPro" id="IPR020568">
    <property type="entry name" value="Ribosomal_Su5_D2-typ_SF"/>
</dbReference>
<sequence>MRRITSDTHVAGHFGELLQGRLGPAGPVALVSLPCPALSVSGTFHSGRTLNIHGGGQRLVNQTQARALFARIRRGVRGRINLRATMPAGGGAGASTAALVALARLTGSDIAPEDLAKACIAVEGASDPLMFPAPERLLWASRIGEVMEHLPPLPAFDVIGGFFGPHRRTDPADTEFPDIADLVAEWKAAAKAADLSALAHLSSQSAQRTLAMRHTPDDPIIALATELGALGIVIAHTGSARGLIFSPNQVPQSAKAALRAAGARQIVQFNAGGHV</sequence>
<evidence type="ECO:0008006" key="3">
    <source>
        <dbReference type="Google" id="ProtNLM"/>
    </source>
</evidence>
<keyword evidence="2" id="KW-1185">Reference proteome</keyword>
<proteinExistence type="predicted"/>
<dbReference type="AlphaFoldDB" id="A0A238JXK1"/>
<gene>
    <name evidence="1" type="ORF">COL8621_01535</name>
</gene>
<reference evidence="2" key="1">
    <citation type="submission" date="2017-05" db="EMBL/GenBank/DDBJ databases">
        <authorList>
            <person name="Rodrigo-Torres L."/>
            <person name="Arahal R. D."/>
            <person name="Lucena T."/>
        </authorList>
    </citation>
    <scope>NUCLEOTIDE SEQUENCE [LARGE SCALE GENOMIC DNA]</scope>
    <source>
        <strain evidence="2">CECT 8621</strain>
    </source>
</reference>